<dbReference type="AlphaFoldDB" id="A0A0F9KK18"/>
<accession>A0A0F9KK18</accession>
<sequence>MTQLIEDPVYFFDDQLRAYILQFMAIFAGLKVNIGKLDDREAGLIPVHLAYGPKDRVAASIIADNTQNKPIRLPAMSAYMSSIDLSPDRRKGVGTVRREVFMPSGGQFPDDIKTIEQLMPIPYNTVMDLSIYTSNRDEHHQILEQIFMFFDPVLQVQKTDDTFDWMKITTVELAGINFEENYPSSTDRRIIQTTLQFVMPIYIAVPAKVKSNYIADINLRVGLVSASTTGSHNIIVELDDLEFEYDKLFDLDDLELPE</sequence>
<dbReference type="Gene3D" id="3.30.2000.40">
    <property type="entry name" value="Myoviridae tail sheath stabiliser"/>
    <property type="match status" value="1"/>
</dbReference>
<dbReference type="InterPro" id="IPR031997">
    <property type="entry name" value="T4-gp15_tss"/>
</dbReference>
<organism evidence="1">
    <name type="scientific">marine sediment metagenome</name>
    <dbReference type="NCBI Taxonomy" id="412755"/>
    <lineage>
        <taxon>unclassified sequences</taxon>
        <taxon>metagenomes</taxon>
        <taxon>ecological metagenomes</taxon>
    </lineage>
</organism>
<comment type="caution">
    <text evidence="1">The sequence shown here is derived from an EMBL/GenBank/DDBJ whole genome shotgun (WGS) entry which is preliminary data.</text>
</comment>
<reference evidence="1" key="1">
    <citation type="journal article" date="2015" name="Nature">
        <title>Complex archaea that bridge the gap between prokaryotes and eukaryotes.</title>
        <authorList>
            <person name="Spang A."/>
            <person name="Saw J.H."/>
            <person name="Jorgensen S.L."/>
            <person name="Zaremba-Niedzwiedzka K."/>
            <person name="Martijn J."/>
            <person name="Lind A.E."/>
            <person name="van Eijk R."/>
            <person name="Schleper C."/>
            <person name="Guy L."/>
            <person name="Ettema T.J."/>
        </authorList>
    </citation>
    <scope>NUCLEOTIDE SEQUENCE</scope>
</reference>
<dbReference type="InterPro" id="IPR038553">
    <property type="entry name" value="T4-gp15_tss_sf"/>
</dbReference>
<gene>
    <name evidence="1" type="ORF">LCGC14_1694030</name>
</gene>
<evidence type="ECO:0000313" key="1">
    <source>
        <dbReference type="EMBL" id="KKM15640.1"/>
    </source>
</evidence>
<dbReference type="Pfam" id="PF16724">
    <property type="entry name" value="T4-gp15_tss"/>
    <property type="match status" value="1"/>
</dbReference>
<name>A0A0F9KK18_9ZZZZ</name>
<dbReference type="EMBL" id="LAZR01014859">
    <property type="protein sequence ID" value="KKM15640.1"/>
    <property type="molecule type" value="Genomic_DNA"/>
</dbReference>
<protein>
    <submittedName>
        <fullName evidence="1">Uncharacterized protein</fullName>
    </submittedName>
</protein>
<proteinExistence type="predicted"/>